<dbReference type="InterPro" id="IPR051449">
    <property type="entry name" value="ABC-2_transporter_component"/>
</dbReference>
<proteinExistence type="predicted"/>
<evidence type="ECO:0000256" key="1">
    <source>
        <dbReference type="ARBA" id="ARBA00004651"/>
    </source>
</evidence>
<comment type="subcellular location">
    <subcellularLocation>
        <location evidence="1">Cell membrane</location>
        <topology evidence="1">Multi-pass membrane protein</topology>
    </subcellularLocation>
</comment>
<dbReference type="RefSeq" id="WP_016182527.1">
    <property type="nucleotide sequence ID" value="NZ_JXKI01000041.1"/>
</dbReference>
<keyword evidence="3 6" id="KW-0812">Transmembrane</keyword>
<dbReference type="EMBL" id="ASWJ01000004">
    <property type="protein sequence ID" value="EOW84465.1"/>
    <property type="molecule type" value="Genomic_DNA"/>
</dbReference>
<sequence>MNKFLIIALNVYKKQVRSGAFLVMILAPLVMFALYYGMGKFIDSSNEISTVAVYANQPTIAQSVQKLPDYKVKIVSSIEKGKQALADEKVDLLLTIHNQENNLSAKILSRGQVDTTFEFQLKELLNQMQSQLKAASLGLTSEQFAQLKAQVPLTIQRVQLNDQGKLVMKHEDGKIVQMIIAFVCTILLFIFVMNYASVIAQEIATEKGSRIMEIILSSTKATTHYYGKIFGVLLVGLTQMIIYIPIIIAALYVAKDNATLKPFLSGLSAGNSFNINIIWNTLLIVLFIISGILQYAVLSALAGSLVNRAEESSKAIMPVTYLALIGYLGGITFSVTNIQNPILKVTSYIPFWSAFGMPIRIVNEVVSYPLALVSLVLNILVTFIVMRISSRMYKANVLIYDDKGVFSALKQSFKLMKTVK</sequence>
<accession>S1N634</accession>
<dbReference type="Proteomes" id="UP000014113">
    <property type="component" value="Unassembled WGS sequence"/>
</dbReference>
<keyword evidence="9" id="KW-1185">Reference proteome</keyword>
<evidence type="ECO:0000256" key="5">
    <source>
        <dbReference type="ARBA" id="ARBA00023136"/>
    </source>
</evidence>
<protein>
    <recommendedName>
        <fullName evidence="7">ABC-2 type transporter transmembrane domain-containing protein</fullName>
    </recommendedName>
</protein>
<feature type="transmembrane region" description="Helical" evidence="6">
    <location>
        <begin position="368"/>
        <end position="386"/>
    </location>
</feature>
<dbReference type="eggNOG" id="COG1668">
    <property type="taxonomic scope" value="Bacteria"/>
</dbReference>
<feature type="transmembrane region" description="Helical" evidence="6">
    <location>
        <begin position="229"/>
        <end position="254"/>
    </location>
</feature>
<feature type="transmembrane region" description="Helical" evidence="6">
    <location>
        <begin position="315"/>
        <end position="335"/>
    </location>
</feature>
<reference evidence="8 9" key="1">
    <citation type="submission" date="2013-03" db="EMBL/GenBank/DDBJ databases">
        <title>The Genome Sequence of Enterococcus columbae ATCC_51263 (PacBio/Illumina hybrid assembly).</title>
        <authorList>
            <consortium name="The Broad Institute Genomics Platform"/>
            <consortium name="The Broad Institute Genome Sequencing Center for Infectious Disease"/>
            <person name="Earl A."/>
            <person name="Russ C."/>
            <person name="Gilmore M."/>
            <person name="Surin D."/>
            <person name="Walker B."/>
            <person name="Young S."/>
            <person name="Zeng Q."/>
            <person name="Gargeya S."/>
            <person name="Fitzgerald M."/>
            <person name="Haas B."/>
            <person name="Abouelleil A."/>
            <person name="Allen A.W."/>
            <person name="Alvarado L."/>
            <person name="Arachchi H.M."/>
            <person name="Berlin A.M."/>
            <person name="Chapman S.B."/>
            <person name="Gainer-Dewar J."/>
            <person name="Goldberg J."/>
            <person name="Griggs A."/>
            <person name="Gujja S."/>
            <person name="Hansen M."/>
            <person name="Howarth C."/>
            <person name="Imamovic A."/>
            <person name="Ireland A."/>
            <person name="Larimer J."/>
            <person name="McCowan C."/>
            <person name="Murphy C."/>
            <person name="Pearson M."/>
            <person name="Poon T.W."/>
            <person name="Priest M."/>
            <person name="Roberts A."/>
            <person name="Saif S."/>
            <person name="Shea T."/>
            <person name="Sisk P."/>
            <person name="Sykes S."/>
            <person name="Wortman J."/>
            <person name="Nusbaum C."/>
            <person name="Birren B."/>
        </authorList>
    </citation>
    <scope>NUCLEOTIDE SEQUENCE [LARGE SCALE GENOMIC DNA]</scope>
    <source>
        <strain evidence="8 9">ATCC 51263</strain>
    </source>
</reference>
<evidence type="ECO:0000259" key="7">
    <source>
        <dbReference type="Pfam" id="PF12698"/>
    </source>
</evidence>
<evidence type="ECO:0000256" key="6">
    <source>
        <dbReference type="SAM" id="Phobius"/>
    </source>
</evidence>
<dbReference type="PATRIC" id="fig|1121865.3.peg.356"/>
<evidence type="ECO:0000313" key="9">
    <source>
        <dbReference type="Proteomes" id="UP000014113"/>
    </source>
</evidence>
<evidence type="ECO:0000256" key="3">
    <source>
        <dbReference type="ARBA" id="ARBA00022692"/>
    </source>
</evidence>
<organism evidence="8 9">
    <name type="scientific">Enterococcus columbae DSM 7374 = ATCC 51263</name>
    <dbReference type="NCBI Taxonomy" id="1121865"/>
    <lineage>
        <taxon>Bacteria</taxon>
        <taxon>Bacillati</taxon>
        <taxon>Bacillota</taxon>
        <taxon>Bacilli</taxon>
        <taxon>Lactobacillales</taxon>
        <taxon>Enterococcaceae</taxon>
        <taxon>Enterococcus</taxon>
    </lineage>
</organism>
<dbReference type="OrthoDB" id="9768837at2"/>
<dbReference type="Pfam" id="PF12698">
    <property type="entry name" value="ABC2_membrane_3"/>
    <property type="match status" value="1"/>
</dbReference>
<feature type="transmembrane region" description="Helical" evidence="6">
    <location>
        <begin position="175"/>
        <end position="196"/>
    </location>
</feature>
<feature type="domain" description="ABC-2 type transporter transmembrane" evidence="7">
    <location>
        <begin position="21"/>
        <end position="385"/>
    </location>
</feature>
<feature type="transmembrane region" description="Helical" evidence="6">
    <location>
        <begin position="20"/>
        <end position="38"/>
    </location>
</feature>
<dbReference type="PANTHER" id="PTHR30294">
    <property type="entry name" value="MEMBRANE COMPONENT OF ABC TRANSPORTER YHHJ-RELATED"/>
    <property type="match status" value="1"/>
</dbReference>
<gene>
    <name evidence="8" type="ORF">I568_00961</name>
</gene>
<dbReference type="AlphaFoldDB" id="S1N634"/>
<keyword evidence="4 6" id="KW-1133">Transmembrane helix</keyword>
<dbReference type="STRING" id="1121865.OMW_00363"/>
<feature type="transmembrane region" description="Helical" evidence="6">
    <location>
        <begin position="275"/>
        <end position="295"/>
    </location>
</feature>
<dbReference type="PANTHER" id="PTHR30294:SF29">
    <property type="entry name" value="MULTIDRUG ABC TRANSPORTER PERMEASE YBHS-RELATED"/>
    <property type="match status" value="1"/>
</dbReference>
<dbReference type="GO" id="GO:0140359">
    <property type="term" value="F:ABC-type transporter activity"/>
    <property type="evidence" value="ECO:0007669"/>
    <property type="project" value="InterPro"/>
</dbReference>
<comment type="caution">
    <text evidence="8">The sequence shown here is derived from an EMBL/GenBank/DDBJ whole genome shotgun (WGS) entry which is preliminary data.</text>
</comment>
<evidence type="ECO:0000313" key="8">
    <source>
        <dbReference type="EMBL" id="EOW84465.1"/>
    </source>
</evidence>
<dbReference type="InterPro" id="IPR013525">
    <property type="entry name" value="ABC2_TM"/>
</dbReference>
<dbReference type="GO" id="GO:0005886">
    <property type="term" value="C:plasma membrane"/>
    <property type="evidence" value="ECO:0007669"/>
    <property type="project" value="UniProtKB-SubCell"/>
</dbReference>
<evidence type="ECO:0000256" key="2">
    <source>
        <dbReference type="ARBA" id="ARBA00022475"/>
    </source>
</evidence>
<keyword evidence="5 6" id="KW-0472">Membrane</keyword>
<evidence type="ECO:0000256" key="4">
    <source>
        <dbReference type="ARBA" id="ARBA00022989"/>
    </source>
</evidence>
<keyword evidence="2" id="KW-1003">Cell membrane</keyword>
<name>S1N634_9ENTE</name>